<reference evidence="3" key="2">
    <citation type="submission" date="2013-04" db="UniProtKB">
        <authorList>
            <consortium name="EnsemblPlants"/>
        </authorList>
    </citation>
    <scope>IDENTIFICATION</scope>
</reference>
<keyword evidence="1" id="KW-0175">Coiled coil</keyword>
<keyword evidence="2" id="KW-0472">Membrane</keyword>
<proteinExistence type="predicted"/>
<feature type="coiled-coil region" evidence="1">
    <location>
        <begin position="1"/>
        <end position="28"/>
    </location>
</feature>
<sequence>MAALREELKDLEELFKAEKDERKADQRNPEQLDGKVNSLRYRRYVRPWLEEEVDALRKKAAEAAAGPAVEEESVVPPPSPEERVAWLAKAGAVAGAATVAAAAGVIYLRLTSLRIWMCALQYIA</sequence>
<name>J3L372_ORYBR</name>
<dbReference type="EnsemblPlants" id="OB01G36780.1">
    <property type="protein sequence ID" value="OB01G36780.1"/>
    <property type="gene ID" value="OB01G36780"/>
</dbReference>
<dbReference type="AlphaFoldDB" id="J3L372"/>
<evidence type="ECO:0000256" key="1">
    <source>
        <dbReference type="SAM" id="Coils"/>
    </source>
</evidence>
<dbReference type="Gramene" id="OB01G36780.1">
    <property type="protein sequence ID" value="OB01G36780.1"/>
    <property type="gene ID" value="OB01G36780"/>
</dbReference>
<evidence type="ECO:0000313" key="3">
    <source>
        <dbReference type="EnsemblPlants" id="OB01G36780.1"/>
    </source>
</evidence>
<evidence type="ECO:0000256" key="2">
    <source>
        <dbReference type="SAM" id="Phobius"/>
    </source>
</evidence>
<accession>J3L372</accession>
<feature type="transmembrane region" description="Helical" evidence="2">
    <location>
        <begin position="86"/>
        <end position="108"/>
    </location>
</feature>
<keyword evidence="2" id="KW-0812">Transmembrane</keyword>
<evidence type="ECO:0000313" key="4">
    <source>
        <dbReference type="Proteomes" id="UP000006038"/>
    </source>
</evidence>
<dbReference type="Proteomes" id="UP000006038">
    <property type="component" value="Chromosome 1"/>
</dbReference>
<protein>
    <submittedName>
        <fullName evidence="3">Uncharacterized protein</fullName>
    </submittedName>
</protein>
<dbReference type="HOGENOM" id="CLU_2007430_0_0_1"/>
<reference evidence="3" key="1">
    <citation type="journal article" date="2013" name="Nat. Commun.">
        <title>Whole-genome sequencing of Oryza brachyantha reveals mechanisms underlying Oryza genome evolution.</title>
        <authorList>
            <person name="Chen J."/>
            <person name="Huang Q."/>
            <person name="Gao D."/>
            <person name="Wang J."/>
            <person name="Lang Y."/>
            <person name="Liu T."/>
            <person name="Li B."/>
            <person name="Bai Z."/>
            <person name="Luis Goicoechea J."/>
            <person name="Liang C."/>
            <person name="Chen C."/>
            <person name="Zhang W."/>
            <person name="Sun S."/>
            <person name="Liao Y."/>
            <person name="Zhang X."/>
            <person name="Yang L."/>
            <person name="Song C."/>
            <person name="Wang M."/>
            <person name="Shi J."/>
            <person name="Liu G."/>
            <person name="Liu J."/>
            <person name="Zhou H."/>
            <person name="Zhou W."/>
            <person name="Yu Q."/>
            <person name="An N."/>
            <person name="Chen Y."/>
            <person name="Cai Q."/>
            <person name="Wang B."/>
            <person name="Liu B."/>
            <person name="Min J."/>
            <person name="Huang Y."/>
            <person name="Wu H."/>
            <person name="Li Z."/>
            <person name="Zhang Y."/>
            <person name="Yin Y."/>
            <person name="Song W."/>
            <person name="Jiang J."/>
            <person name="Jackson S.A."/>
            <person name="Wing R.A."/>
            <person name="Wang J."/>
            <person name="Chen M."/>
        </authorList>
    </citation>
    <scope>NUCLEOTIDE SEQUENCE [LARGE SCALE GENOMIC DNA]</scope>
    <source>
        <strain evidence="3">cv. IRGC 101232</strain>
    </source>
</reference>
<keyword evidence="4" id="KW-1185">Reference proteome</keyword>
<keyword evidence="2" id="KW-1133">Transmembrane helix</keyword>
<organism evidence="3">
    <name type="scientific">Oryza brachyantha</name>
    <name type="common">malo sina</name>
    <dbReference type="NCBI Taxonomy" id="4533"/>
    <lineage>
        <taxon>Eukaryota</taxon>
        <taxon>Viridiplantae</taxon>
        <taxon>Streptophyta</taxon>
        <taxon>Embryophyta</taxon>
        <taxon>Tracheophyta</taxon>
        <taxon>Spermatophyta</taxon>
        <taxon>Magnoliopsida</taxon>
        <taxon>Liliopsida</taxon>
        <taxon>Poales</taxon>
        <taxon>Poaceae</taxon>
        <taxon>BOP clade</taxon>
        <taxon>Oryzoideae</taxon>
        <taxon>Oryzeae</taxon>
        <taxon>Oryzinae</taxon>
        <taxon>Oryza</taxon>
    </lineage>
</organism>
<dbReference type="STRING" id="4533.J3L372"/>